<dbReference type="CDD" id="cd08866">
    <property type="entry name" value="SRPBCC_11"/>
    <property type="match status" value="1"/>
</dbReference>
<evidence type="ECO:0000313" key="3">
    <source>
        <dbReference type="Proteomes" id="UP000683511"/>
    </source>
</evidence>
<dbReference type="InterPro" id="IPR023393">
    <property type="entry name" value="START-like_dom_sf"/>
</dbReference>
<dbReference type="PANTHER" id="PTHR34060">
    <property type="entry name" value="POLYKETIDE CYCLASE / DEHYDRASE AND LIPID TRANSPORT PROTEIN"/>
    <property type="match status" value="1"/>
</dbReference>
<dbReference type="AlphaFoldDB" id="A0A975Y470"/>
<feature type="domain" description="Coenzyme Q-binding protein COQ10 START" evidence="1">
    <location>
        <begin position="46"/>
        <end position="171"/>
    </location>
</feature>
<dbReference type="PANTHER" id="PTHR34060:SF1">
    <property type="entry name" value="POLYKETIDE CYCLASE _ DEHYDRASE AND LIPID TRANSPORT PROTEIN"/>
    <property type="match status" value="1"/>
</dbReference>
<dbReference type="Gene3D" id="3.30.530.20">
    <property type="match status" value="1"/>
</dbReference>
<evidence type="ECO:0000313" key="2">
    <source>
        <dbReference type="EMBL" id="QXE22874.1"/>
    </source>
</evidence>
<dbReference type="InterPro" id="IPR005031">
    <property type="entry name" value="COQ10_START"/>
</dbReference>
<evidence type="ECO:0000259" key="1">
    <source>
        <dbReference type="Pfam" id="PF03364"/>
    </source>
</evidence>
<proteinExistence type="predicted"/>
<accession>A0A975Y470</accession>
<dbReference type="SUPFAM" id="SSF55961">
    <property type="entry name" value="Bet v1-like"/>
    <property type="match status" value="1"/>
</dbReference>
<gene>
    <name evidence="2" type="ORF">B6N60_01560</name>
</gene>
<reference evidence="2" key="1">
    <citation type="submission" date="2017-04" db="EMBL/GenBank/DDBJ databases">
        <title>Genome deletions in a multicellular cyanobacterial endosymbiont for morphological adaptation in marine diatoms.</title>
        <authorList>
            <person name="Wang Y."/>
            <person name="Gao H."/>
            <person name="Li R."/>
            <person name="Xu X."/>
        </authorList>
    </citation>
    <scope>NUCLEOTIDE SEQUENCE</scope>
    <source>
        <strain evidence="2">FACHB 800</strain>
    </source>
</reference>
<sequence length="186" mass="21538">MTTQTDFTELDLPESTEDSDLQSQEVSIQVEKLSERQRQITAHIHIPQAVEKVWQILTDYETLPDFIPSLAKSCRIDHPDGGIRLEQVGAQKLLNINFCARVILDVEEIFPQFIKFQMVEGDFKGFKGHWQLEPYSLADNQGTNLCYMIQVWPKLTMPISIIERRLHKDMQVNLLAVRQRVCNLVN</sequence>
<dbReference type="KEGG" id="rsin:B6N60_01560"/>
<dbReference type="Pfam" id="PF03364">
    <property type="entry name" value="Polyketide_cyc"/>
    <property type="match status" value="1"/>
</dbReference>
<protein>
    <submittedName>
        <fullName evidence="2">Cyclase/dehydrase</fullName>
    </submittedName>
</protein>
<organism evidence="2 3">
    <name type="scientific">Richelia sinica FACHB-800</name>
    <dbReference type="NCBI Taxonomy" id="1357546"/>
    <lineage>
        <taxon>Bacteria</taxon>
        <taxon>Bacillati</taxon>
        <taxon>Cyanobacteriota</taxon>
        <taxon>Cyanophyceae</taxon>
        <taxon>Nostocales</taxon>
        <taxon>Nostocaceae</taxon>
        <taxon>Richelia</taxon>
    </lineage>
</organism>
<name>A0A975Y470_9NOST</name>
<keyword evidence="3" id="KW-1185">Reference proteome</keyword>
<dbReference type="Proteomes" id="UP000683511">
    <property type="component" value="Chromosome"/>
</dbReference>
<dbReference type="EMBL" id="CP021056">
    <property type="protein sequence ID" value="QXE22874.1"/>
    <property type="molecule type" value="Genomic_DNA"/>
</dbReference>